<protein>
    <submittedName>
        <fullName evidence="1">Uncharacterized protein</fullName>
    </submittedName>
</protein>
<organism evidence="1">
    <name type="scientific">Sesamum radiatum</name>
    <name type="common">Black benniseed</name>
    <dbReference type="NCBI Taxonomy" id="300843"/>
    <lineage>
        <taxon>Eukaryota</taxon>
        <taxon>Viridiplantae</taxon>
        <taxon>Streptophyta</taxon>
        <taxon>Embryophyta</taxon>
        <taxon>Tracheophyta</taxon>
        <taxon>Spermatophyta</taxon>
        <taxon>Magnoliopsida</taxon>
        <taxon>eudicotyledons</taxon>
        <taxon>Gunneridae</taxon>
        <taxon>Pentapetalae</taxon>
        <taxon>asterids</taxon>
        <taxon>lamiids</taxon>
        <taxon>Lamiales</taxon>
        <taxon>Pedaliaceae</taxon>
        <taxon>Sesamum</taxon>
    </lineage>
</organism>
<sequence length="187" mass="21081">MHICDDDDDDVATMFEMHKVSKKINLYVADDLENVEGGNEEGSEEGATEEGLGVTMIMGLTRMVLKKRGLRVMMMRGMRVKNILTVMLAYLAEGCSWRVHASPLPDGKTFMIKTSESKHTCVKADKIKEASAWMANKLTDVLRENPYMKARGLRNEIRKFGVTPPYMQLYMEKKMVIDIIEGGHASS</sequence>
<gene>
    <name evidence="1" type="ORF">Sradi_1598300</name>
</gene>
<reference evidence="1" key="2">
    <citation type="journal article" date="2024" name="Plant">
        <title>Genomic evolution and insights into agronomic trait innovations of Sesamum species.</title>
        <authorList>
            <person name="Miao H."/>
            <person name="Wang L."/>
            <person name="Qu L."/>
            <person name="Liu H."/>
            <person name="Sun Y."/>
            <person name="Le M."/>
            <person name="Wang Q."/>
            <person name="Wei S."/>
            <person name="Zheng Y."/>
            <person name="Lin W."/>
            <person name="Duan Y."/>
            <person name="Cao H."/>
            <person name="Xiong S."/>
            <person name="Wang X."/>
            <person name="Wei L."/>
            <person name="Li C."/>
            <person name="Ma Q."/>
            <person name="Ju M."/>
            <person name="Zhao R."/>
            <person name="Li G."/>
            <person name="Mu C."/>
            <person name="Tian Q."/>
            <person name="Mei H."/>
            <person name="Zhang T."/>
            <person name="Gao T."/>
            <person name="Zhang H."/>
        </authorList>
    </citation>
    <scope>NUCLEOTIDE SEQUENCE</scope>
    <source>
        <strain evidence="1">G02</strain>
    </source>
</reference>
<reference evidence="1" key="1">
    <citation type="submission" date="2020-06" db="EMBL/GenBank/DDBJ databases">
        <authorList>
            <person name="Li T."/>
            <person name="Hu X."/>
            <person name="Zhang T."/>
            <person name="Song X."/>
            <person name="Zhang H."/>
            <person name="Dai N."/>
            <person name="Sheng W."/>
            <person name="Hou X."/>
            <person name="Wei L."/>
        </authorList>
    </citation>
    <scope>NUCLEOTIDE SEQUENCE</scope>
    <source>
        <strain evidence="1">G02</strain>
        <tissue evidence="1">Leaf</tissue>
    </source>
</reference>
<evidence type="ECO:0000313" key="1">
    <source>
        <dbReference type="EMBL" id="KAL0413966.1"/>
    </source>
</evidence>
<dbReference type="EMBL" id="JACGWJ010000006">
    <property type="protein sequence ID" value="KAL0413966.1"/>
    <property type="molecule type" value="Genomic_DNA"/>
</dbReference>
<dbReference type="PANTHER" id="PTHR31973">
    <property type="entry name" value="POLYPROTEIN, PUTATIVE-RELATED"/>
    <property type="match status" value="1"/>
</dbReference>
<comment type="caution">
    <text evidence="1">The sequence shown here is derived from an EMBL/GenBank/DDBJ whole genome shotgun (WGS) entry which is preliminary data.</text>
</comment>
<accession>A0AAW2UEE3</accession>
<dbReference type="PANTHER" id="PTHR31973:SF187">
    <property type="entry name" value="MUTATOR TRANSPOSASE MUDRA PROTEIN"/>
    <property type="match status" value="1"/>
</dbReference>
<name>A0AAW2UEE3_SESRA</name>
<proteinExistence type="predicted"/>
<dbReference type="AlphaFoldDB" id="A0AAW2UEE3"/>